<dbReference type="PANTHER" id="PTHR33164:SF99">
    <property type="entry name" value="MARR FAMILY REGULATORY PROTEIN"/>
    <property type="match status" value="1"/>
</dbReference>
<evidence type="ECO:0000313" key="2">
    <source>
        <dbReference type="EMBL" id="GAA3875206.1"/>
    </source>
</evidence>
<evidence type="ECO:0000259" key="1">
    <source>
        <dbReference type="PROSITE" id="PS50995"/>
    </source>
</evidence>
<dbReference type="InterPro" id="IPR036390">
    <property type="entry name" value="WH_DNA-bd_sf"/>
</dbReference>
<reference evidence="3" key="1">
    <citation type="journal article" date="2019" name="Int. J. Syst. Evol. Microbiol.">
        <title>The Global Catalogue of Microorganisms (GCM) 10K type strain sequencing project: providing services to taxonomists for standard genome sequencing and annotation.</title>
        <authorList>
            <consortium name="The Broad Institute Genomics Platform"/>
            <consortium name="The Broad Institute Genome Sequencing Center for Infectious Disease"/>
            <person name="Wu L."/>
            <person name="Ma J."/>
        </authorList>
    </citation>
    <scope>NUCLEOTIDE SEQUENCE [LARGE SCALE GENOMIC DNA]</scope>
    <source>
        <strain evidence="3">JCM 16578</strain>
    </source>
</reference>
<name>A0ABP7KES5_9ACTN</name>
<dbReference type="EMBL" id="BAAAZA010000012">
    <property type="protein sequence ID" value="GAA3875206.1"/>
    <property type="molecule type" value="Genomic_DNA"/>
</dbReference>
<dbReference type="Gene3D" id="1.10.10.10">
    <property type="entry name" value="Winged helix-like DNA-binding domain superfamily/Winged helix DNA-binding domain"/>
    <property type="match status" value="1"/>
</dbReference>
<comment type="caution">
    <text evidence="2">The sequence shown here is derived from an EMBL/GenBank/DDBJ whole genome shotgun (WGS) entry which is preliminary data.</text>
</comment>
<dbReference type="SUPFAM" id="SSF46785">
    <property type="entry name" value="Winged helix' DNA-binding domain"/>
    <property type="match status" value="1"/>
</dbReference>
<sequence length="161" mass="17919">MPSKERRLPPLSPTEEEFVRELGRVMMALPRVVDTDMTRDAGIALSEYTTLMHLSEAPGRYLRMSELAAACNLSLSGMTRVVNRLEKQGLIQRAKCDEDGRGWNAVLTDSGLERLERAWPTHLVSVRRHILDHLGGHDLAHLTSALRRIATASGPPCDPRA</sequence>
<dbReference type="RefSeq" id="WP_345550611.1">
    <property type="nucleotide sequence ID" value="NZ_BAAAZA010000012.1"/>
</dbReference>
<dbReference type="SMART" id="SM00347">
    <property type="entry name" value="HTH_MARR"/>
    <property type="match status" value="1"/>
</dbReference>
<keyword evidence="3" id="KW-1185">Reference proteome</keyword>
<proteinExistence type="predicted"/>
<dbReference type="InterPro" id="IPR000835">
    <property type="entry name" value="HTH_MarR-typ"/>
</dbReference>
<dbReference type="Pfam" id="PF12802">
    <property type="entry name" value="MarR_2"/>
    <property type="match status" value="1"/>
</dbReference>
<dbReference type="PROSITE" id="PS50995">
    <property type="entry name" value="HTH_MARR_2"/>
    <property type="match status" value="1"/>
</dbReference>
<gene>
    <name evidence="2" type="ORF">GCM10022207_46380</name>
</gene>
<dbReference type="InterPro" id="IPR039422">
    <property type="entry name" value="MarR/SlyA-like"/>
</dbReference>
<accession>A0ABP7KES5</accession>
<feature type="domain" description="HTH marR-type" evidence="1">
    <location>
        <begin position="15"/>
        <end position="151"/>
    </location>
</feature>
<dbReference type="Proteomes" id="UP001501563">
    <property type="component" value="Unassembled WGS sequence"/>
</dbReference>
<evidence type="ECO:0000313" key="3">
    <source>
        <dbReference type="Proteomes" id="UP001501563"/>
    </source>
</evidence>
<dbReference type="InterPro" id="IPR036388">
    <property type="entry name" value="WH-like_DNA-bd_sf"/>
</dbReference>
<dbReference type="PANTHER" id="PTHR33164">
    <property type="entry name" value="TRANSCRIPTIONAL REGULATOR, MARR FAMILY"/>
    <property type="match status" value="1"/>
</dbReference>
<protein>
    <submittedName>
        <fullName evidence="2">MarR family winged helix-turn-helix transcriptional regulator</fullName>
    </submittedName>
</protein>
<organism evidence="2 3">
    <name type="scientific">Streptomyces lannensis</name>
    <dbReference type="NCBI Taxonomy" id="766498"/>
    <lineage>
        <taxon>Bacteria</taxon>
        <taxon>Bacillati</taxon>
        <taxon>Actinomycetota</taxon>
        <taxon>Actinomycetes</taxon>
        <taxon>Kitasatosporales</taxon>
        <taxon>Streptomycetaceae</taxon>
        <taxon>Streptomyces</taxon>
    </lineage>
</organism>
<dbReference type="PRINTS" id="PR00598">
    <property type="entry name" value="HTHMARR"/>
</dbReference>